<evidence type="ECO:0000313" key="1">
    <source>
        <dbReference type="EMBL" id="MDC2888010.1"/>
    </source>
</evidence>
<dbReference type="RefSeq" id="WP_272179749.1">
    <property type="nucleotide sequence ID" value="NZ_JAQOMS010000002.1"/>
</dbReference>
<reference evidence="1 2" key="1">
    <citation type="submission" date="2023-01" db="EMBL/GenBank/DDBJ databases">
        <title>Psychrosphaera sp. nov., isolated from marine algae.</title>
        <authorList>
            <person name="Bayburt H."/>
            <person name="Choi B.J."/>
            <person name="Kim J.M."/>
            <person name="Choi D.G."/>
            <person name="Jeon C.O."/>
        </authorList>
    </citation>
    <scope>NUCLEOTIDE SEQUENCE [LARGE SCALE GENOMIC DNA]</scope>
    <source>
        <strain evidence="1 2">G1-22</strain>
    </source>
</reference>
<gene>
    <name evidence="1" type="ORF">PN838_03190</name>
</gene>
<dbReference type="EMBL" id="JAQOMS010000002">
    <property type="protein sequence ID" value="MDC2888010.1"/>
    <property type="molecule type" value="Genomic_DNA"/>
</dbReference>
<dbReference type="Proteomes" id="UP001528411">
    <property type="component" value="Unassembled WGS sequence"/>
</dbReference>
<proteinExistence type="predicted"/>
<dbReference type="InterPro" id="IPR038026">
    <property type="entry name" value="MtlR-like_sf"/>
</dbReference>
<accession>A0ABT5F920</accession>
<evidence type="ECO:0008006" key="3">
    <source>
        <dbReference type="Google" id="ProtNLM"/>
    </source>
</evidence>
<dbReference type="SUPFAM" id="SSF158668">
    <property type="entry name" value="MtlR-like"/>
    <property type="match status" value="1"/>
</dbReference>
<evidence type="ECO:0000313" key="2">
    <source>
        <dbReference type="Proteomes" id="UP001528411"/>
    </source>
</evidence>
<name>A0ABT5F920_9GAMM</name>
<organism evidence="1 2">
    <name type="scientific">Psychrosphaera algicola</name>
    <dbReference type="NCBI Taxonomy" id="3023714"/>
    <lineage>
        <taxon>Bacteria</taxon>
        <taxon>Pseudomonadati</taxon>
        <taxon>Pseudomonadota</taxon>
        <taxon>Gammaproteobacteria</taxon>
        <taxon>Alteromonadales</taxon>
        <taxon>Pseudoalteromonadaceae</taxon>
        <taxon>Psychrosphaera</taxon>
    </lineage>
</organism>
<keyword evidence="2" id="KW-1185">Reference proteome</keyword>
<dbReference type="Gene3D" id="1.20.120.330">
    <property type="entry name" value="Nucleotidyltransferases domain 2"/>
    <property type="match status" value="1"/>
</dbReference>
<sequence length="196" mass="22271">MSDIFKDVSDFESRLGLPSGFYEGLIKEDDWSFVIKISALFEAASTHLLSVRFRAPEVETELAFLEQANPRNGKIVLLEKMDAIYKDQANFLTKLANLRNQLAHKIENVNFNFPNYISNLDKHQLKAFVAWAGHGVIDETEFKGKKVTRHDLVTNNPKMSIWVTAAEVLACMNLDIQGMEVKVKMEAIGWYQSITS</sequence>
<protein>
    <recommendedName>
        <fullName evidence="3">DUF4145 domain-containing protein</fullName>
    </recommendedName>
</protein>
<comment type="caution">
    <text evidence="1">The sequence shown here is derived from an EMBL/GenBank/DDBJ whole genome shotgun (WGS) entry which is preliminary data.</text>
</comment>